<dbReference type="GO" id="GO:0020037">
    <property type="term" value="F:heme binding"/>
    <property type="evidence" value="ECO:0007669"/>
    <property type="project" value="InterPro"/>
</dbReference>
<evidence type="ECO:0000256" key="1">
    <source>
        <dbReference type="ARBA" id="ARBA00022485"/>
    </source>
</evidence>
<keyword evidence="3" id="KW-0479">Metal-binding</keyword>
<dbReference type="AlphaFoldDB" id="A0A518B0J1"/>
<gene>
    <name evidence="11" type="primary">sir_2</name>
    <name evidence="11" type="ORF">Pan216_13490</name>
</gene>
<feature type="domain" description="Nitrite/Sulfite reductase ferredoxin-like" evidence="9">
    <location>
        <begin position="52"/>
        <end position="114"/>
    </location>
</feature>
<feature type="domain" description="Nitrite/Sulfite reductase ferredoxin-like" evidence="9">
    <location>
        <begin position="302"/>
        <end position="353"/>
    </location>
</feature>
<dbReference type="OrthoDB" id="9803707at2"/>
<dbReference type="Gene3D" id="3.90.480.10">
    <property type="entry name" value="Sulfite Reductase Hemoprotein,Domain 2"/>
    <property type="match status" value="1"/>
</dbReference>
<dbReference type="EC" id="1.8.7.1" evidence="11"/>
<sequence>MTDPYADNQSAPASVPQPGPLHVLGSPDSKLSFSQINELKTEGVFLRKSDSPGKFMIRIRIPGCELTADQAREVAFVAYEYGHGIVDVTRRAGLQVQGLDTQRVAKAVERLEAVGLSTKRTGWHSVRNIYCHPLSGIDPDEVFDTRELCVTLSERFVANESFRNLTHKFNVALNGSSRLAISYWLQDLCFLAVRGDDGDVGFRVLIGGRQGESPSLARHLPVLIEPEHVPEVAERLVEIYREHAPKYAEAGRRFDTVVDALGLNELQRLLEEGLDHPLIPCVAEPPTPVAYDDLVGWFSERKQGFWAMGLAVPVGRMSWEQLEAISVAAKRWGNGTLRTTQEMGIVVPGIKEAFRDSAATEVGRVGLSPFADTQTRNIYACTGRQFCSLAITETKRHALRLIDELRRKMLTLHGIRIHMSGCNSGCMQHMSADIGLKGVRVRRMLGTREGFDVYLGGGIAGRVHLARPYRMGVDVEQLPQVIEEIVREYYVKHRPGYTFTAYWREVLRHHEAKQVQEGEYVPPTWVCEACNYRHRGEDPPVFCPECAALRRHFARDEREQSEETTLPAPTNPIESDADSFDDEVPMDEIVQVVQQPQLVGIDRVKKAAETLVDWLRQAENTSSQQQRKSRGRPRDPEIARRDRLIRRLVREQPHLGHTDVAKIVSERLERDITTHMVRNALKRGGQTRGSKETLSSDPF</sequence>
<dbReference type="InterPro" id="IPR036136">
    <property type="entry name" value="Nit/Sulf_reduc_fer-like_dom_sf"/>
</dbReference>
<dbReference type="Gene3D" id="2.20.28.10">
    <property type="match status" value="1"/>
</dbReference>
<keyword evidence="6" id="KW-0411">Iron-sulfur</keyword>
<feature type="region of interest" description="Disordered" evidence="7">
    <location>
        <begin position="555"/>
        <end position="580"/>
    </location>
</feature>
<feature type="region of interest" description="Disordered" evidence="7">
    <location>
        <begin position="618"/>
        <end position="641"/>
    </location>
</feature>
<feature type="domain" description="Nitrite/sulphite reductase 4Fe-4S" evidence="8">
    <location>
        <begin position="123"/>
        <end position="277"/>
    </location>
</feature>
<dbReference type="Proteomes" id="UP000317093">
    <property type="component" value="Chromosome"/>
</dbReference>
<dbReference type="Pfam" id="PF21349">
    <property type="entry name" value="RUBY_RBDX"/>
    <property type="match status" value="1"/>
</dbReference>
<dbReference type="InterPro" id="IPR051329">
    <property type="entry name" value="NIR_SIR_4Fe-4S"/>
</dbReference>
<dbReference type="InterPro" id="IPR006067">
    <property type="entry name" value="NO2/SO3_Rdtase_4Fe4S_dom"/>
</dbReference>
<evidence type="ECO:0000256" key="2">
    <source>
        <dbReference type="ARBA" id="ARBA00022617"/>
    </source>
</evidence>
<dbReference type="InterPro" id="IPR048574">
    <property type="entry name" value="RUBY_RBDX"/>
</dbReference>
<reference evidence="11 12" key="1">
    <citation type="submission" date="2019-02" db="EMBL/GenBank/DDBJ databases">
        <title>Deep-cultivation of Planctomycetes and their phenomic and genomic characterization uncovers novel biology.</title>
        <authorList>
            <person name="Wiegand S."/>
            <person name="Jogler M."/>
            <person name="Boedeker C."/>
            <person name="Pinto D."/>
            <person name="Vollmers J."/>
            <person name="Rivas-Marin E."/>
            <person name="Kohn T."/>
            <person name="Peeters S.H."/>
            <person name="Heuer A."/>
            <person name="Rast P."/>
            <person name="Oberbeckmann S."/>
            <person name="Bunk B."/>
            <person name="Jeske O."/>
            <person name="Meyerdierks A."/>
            <person name="Storesund J.E."/>
            <person name="Kallscheuer N."/>
            <person name="Luecker S."/>
            <person name="Lage O.M."/>
            <person name="Pohl T."/>
            <person name="Merkel B.J."/>
            <person name="Hornburger P."/>
            <person name="Mueller R.-W."/>
            <person name="Bruemmer F."/>
            <person name="Labrenz M."/>
            <person name="Spormann A.M."/>
            <person name="Op den Camp H."/>
            <person name="Overmann J."/>
            <person name="Amann R."/>
            <person name="Jetten M.S.M."/>
            <person name="Mascher T."/>
            <person name="Medema M.H."/>
            <person name="Devos D.P."/>
            <person name="Kaster A.-K."/>
            <person name="Ovreas L."/>
            <person name="Rohde M."/>
            <person name="Galperin M.Y."/>
            <person name="Jogler C."/>
        </authorList>
    </citation>
    <scope>NUCLEOTIDE SEQUENCE [LARGE SCALE GENOMIC DNA]</scope>
    <source>
        <strain evidence="11 12">Pan216</strain>
    </source>
</reference>
<feature type="region of interest" description="Disordered" evidence="7">
    <location>
        <begin position="1"/>
        <end position="22"/>
    </location>
</feature>
<dbReference type="GO" id="GO:0050311">
    <property type="term" value="F:sulfite reductase (ferredoxin) activity"/>
    <property type="evidence" value="ECO:0007669"/>
    <property type="project" value="UniProtKB-EC"/>
</dbReference>
<dbReference type="SUPFAM" id="SSF55124">
    <property type="entry name" value="Nitrite/Sulfite reductase N-terminal domain-like"/>
    <property type="match status" value="2"/>
</dbReference>
<dbReference type="InterPro" id="IPR005117">
    <property type="entry name" value="NiRdtase/SiRdtase_haem-b_fer"/>
</dbReference>
<dbReference type="GO" id="GO:0046872">
    <property type="term" value="F:metal ion binding"/>
    <property type="evidence" value="ECO:0007669"/>
    <property type="project" value="UniProtKB-KW"/>
</dbReference>
<proteinExistence type="predicted"/>
<evidence type="ECO:0000259" key="9">
    <source>
        <dbReference type="Pfam" id="PF03460"/>
    </source>
</evidence>
<keyword evidence="4 11" id="KW-0560">Oxidoreductase</keyword>
<dbReference type="PRINTS" id="PR00397">
    <property type="entry name" value="SIROHAEM"/>
</dbReference>
<evidence type="ECO:0000256" key="3">
    <source>
        <dbReference type="ARBA" id="ARBA00022723"/>
    </source>
</evidence>
<feature type="domain" description="Nitrite/sulphite reductase 4Fe-4S" evidence="8">
    <location>
        <begin position="373"/>
        <end position="489"/>
    </location>
</feature>
<evidence type="ECO:0000259" key="8">
    <source>
        <dbReference type="Pfam" id="PF01077"/>
    </source>
</evidence>
<dbReference type="InterPro" id="IPR006066">
    <property type="entry name" value="NO2/SO3_Rdtase_FeS/sirohaem_BS"/>
</dbReference>
<evidence type="ECO:0000256" key="5">
    <source>
        <dbReference type="ARBA" id="ARBA00023004"/>
    </source>
</evidence>
<keyword evidence="5" id="KW-0408">Iron</keyword>
<dbReference type="PANTHER" id="PTHR32439">
    <property type="entry name" value="FERREDOXIN--NITRITE REDUCTASE, CHLOROPLASTIC"/>
    <property type="match status" value="1"/>
</dbReference>
<dbReference type="KEGG" id="knv:Pan216_13490"/>
<feature type="region of interest" description="Disordered" evidence="7">
    <location>
        <begin position="679"/>
        <end position="699"/>
    </location>
</feature>
<evidence type="ECO:0000259" key="10">
    <source>
        <dbReference type="Pfam" id="PF21349"/>
    </source>
</evidence>
<keyword evidence="1" id="KW-0004">4Fe-4S</keyword>
<feature type="domain" description="Rubrerythrin rubredoxin-like" evidence="10">
    <location>
        <begin position="525"/>
        <end position="553"/>
    </location>
</feature>
<dbReference type="Gene3D" id="3.30.413.10">
    <property type="entry name" value="Sulfite Reductase Hemoprotein, domain 1"/>
    <property type="match status" value="2"/>
</dbReference>
<accession>A0A518B0J1</accession>
<evidence type="ECO:0000256" key="4">
    <source>
        <dbReference type="ARBA" id="ARBA00023002"/>
    </source>
</evidence>
<organism evidence="11 12">
    <name type="scientific">Kolteria novifilia</name>
    <dbReference type="NCBI Taxonomy" id="2527975"/>
    <lineage>
        <taxon>Bacteria</taxon>
        <taxon>Pseudomonadati</taxon>
        <taxon>Planctomycetota</taxon>
        <taxon>Planctomycetia</taxon>
        <taxon>Kolteriales</taxon>
        <taxon>Kolteriaceae</taxon>
        <taxon>Kolteria</taxon>
    </lineage>
</organism>
<dbReference type="RefSeq" id="WP_145256453.1">
    <property type="nucleotide sequence ID" value="NZ_CP036279.1"/>
</dbReference>
<dbReference type="PANTHER" id="PTHR32439:SF9">
    <property type="entry name" value="BLR3264 PROTEIN"/>
    <property type="match status" value="1"/>
</dbReference>
<name>A0A518B0J1_9BACT</name>
<dbReference type="SUPFAM" id="SSF56014">
    <property type="entry name" value="Nitrite and sulphite reductase 4Fe-4S domain-like"/>
    <property type="match status" value="2"/>
</dbReference>
<dbReference type="InterPro" id="IPR045854">
    <property type="entry name" value="NO2/SO3_Rdtase_4Fe4S_sf"/>
</dbReference>
<evidence type="ECO:0000313" key="12">
    <source>
        <dbReference type="Proteomes" id="UP000317093"/>
    </source>
</evidence>
<dbReference type="GO" id="GO:0051539">
    <property type="term" value="F:4 iron, 4 sulfur cluster binding"/>
    <property type="evidence" value="ECO:0007669"/>
    <property type="project" value="UniProtKB-KW"/>
</dbReference>
<feature type="compositionally biased region" description="Basic and acidic residues" evidence="7">
    <location>
        <begin position="632"/>
        <end position="641"/>
    </location>
</feature>
<keyword evidence="12" id="KW-1185">Reference proteome</keyword>
<dbReference type="EMBL" id="CP036279">
    <property type="protein sequence ID" value="QDU60508.1"/>
    <property type="molecule type" value="Genomic_DNA"/>
</dbReference>
<evidence type="ECO:0000256" key="6">
    <source>
        <dbReference type="ARBA" id="ARBA00023014"/>
    </source>
</evidence>
<evidence type="ECO:0000313" key="11">
    <source>
        <dbReference type="EMBL" id="QDU60508.1"/>
    </source>
</evidence>
<protein>
    <submittedName>
        <fullName evidence="11">Sulfite reductase [ferredoxin]</fullName>
        <ecNumber evidence="11">1.8.7.1</ecNumber>
    </submittedName>
</protein>
<dbReference type="Pfam" id="PF03460">
    <property type="entry name" value="NIR_SIR_ferr"/>
    <property type="match status" value="2"/>
</dbReference>
<dbReference type="SUPFAM" id="SSF57802">
    <property type="entry name" value="Rubredoxin-like"/>
    <property type="match status" value="1"/>
</dbReference>
<evidence type="ECO:0000256" key="7">
    <source>
        <dbReference type="SAM" id="MobiDB-lite"/>
    </source>
</evidence>
<keyword evidence="2" id="KW-0349">Heme</keyword>
<dbReference type="Pfam" id="PF01077">
    <property type="entry name" value="NIR_SIR"/>
    <property type="match status" value="2"/>
</dbReference>
<dbReference type="PROSITE" id="PS00365">
    <property type="entry name" value="NIR_SIR"/>
    <property type="match status" value="1"/>
</dbReference>